<organism evidence="1">
    <name type="scientific">marine sediment metagenome</name>
    <dbReference type="NCBI Taxonomy" id="412755"/>
    <lineage>
        <taxon>unclassified sequences</taxon>
        <taxon>metagenomes</taxon>
        <taxon>ecological metagenomes</taxon>
    </lineage>
</organism>
<reference evidence="1" key="1">
    <citation type="journal article" date="2014" name="Front. Microbiol.">
        <title>High frequency of phylogenetically diverse reductive dehalogenase-homologous genes in deep subseafloor sedimentary metagenomes.</title>
        <authorList>
            <person name="Kawai M."/>
            <person name="Futagami T."/>
            <person name="Toyoda A."/>
            <person name="Takaki Y."/>
            <person name="Nishi S."/>
            <person name="Hori S."/>
            <person name="Arai W."/>
            <person name="Tsubouchi T."/>
            <person name="Morono Y."/>
            <person name="Uchiyama I."/>
            <person name="Ito T."/>
            <person name="Fujiyama A."/>
            <person name="Inagaki F."/>
            <person name="Takami H."/>
        </authorList>
    </citation>
    <scope>NUCLEOTIDE SEQUENCE</scope>
    <source>
        <strain evidence="1">Expedition CK06-06</strain>
    </source>
</reference>
<protein>
    <submittedName>
        <fullName evidence="1">Uncharacterized protein</fullName>
    </submittedName>
</protein>
<comment type="caution">
    <text evidence="1">The sequence shown here is derived from an EMBL/GenBank/DDBJ whole genome shotgun (WGS) entry which is preliminary data.</text>
</comment>
<dbReference type="AlphaFoldDB" id="X1FZE2"/>
<feature type="non-terminal residue" evidence="1">
    <location>
        <position position="64"/>
    </location>
</feature>
<evidence type="ECO:0000313" key="1">
    <source>
        <dbReference type="EMBL" id="GAH26123.1"/>
    </source>
</evidence>
<gene>
    <name evidence="1" type="ORF">S01H4_66705</name>
</gene>
<name>X1FZE2_9ZZZZ</name>
<feature type="non-terminal residue" evidence="1">
    <location>
        <position position="1"/>
    </location>
</feature>
<accession>X1FZE2</accession>
<proteinExistence type="predicted"/>
<dbReference type="EMBL" id="BART01041465">
    <property type="protein sequence ID" value="GAH26123.1"/>
    <property type="molecule type" value="Genomic_DNA"/>
</dbReference>
<sequence>YMLGIGEWAALIENNPTDMALVKSASSSDNLMKQQQYWELIYRDYFIATILSVLFRVHPCTKLK</sequence>